<evidence type="ECO:0000256" key="5">
    <source>
        <dbReference type="RuleBase" id="RU363050"/>
    </source>
</evidence>
<evidence type="ECO:0000313" key="8">
    <source>
        <dbReference type="Proteomes" id="UP000297245"/>
    </source>
</evidence>
<proteinExistence type="inferred from homology"/>
<dbReference type="GO" id="GO:0000278">
    <property type="term" value="P:mitotic cell cycle"/>
    <property type="evidence" value="ECO:0007669"/>
    <property type="project" value="TreeGrafter"/>
</dbReference>
<dbReference type="GO" id="GO:0051321">
    <property type="term" value="P:meiotic cell cycle"/>
    <property type="evidence" value="ECO:0007669"/>
    <property type="project" value="TreeGrafter"/>
</dbReference>
<comment type="similarity">
    <text evidence="1 5">Belongs to the TUBGCP family.</text>
</comment>
<evidence type="ECO:0000313" key="7">
    <source>
        <dbReference type="EMBL" id="THV05090.1"/>
    </source>
</evidence>
<dbReference type="GO" id="GO:0051011">
    <property type="term" value="F:microtubule minus-end binding"/>
    <property type="evidence" value="ECO:0007669"/>
    <property type="project" value="TreeGrafter"/>
</dbReference>
<dbReference type="GO" id="GO:0005816">
    <property type="term" value="C:spindle pole body"/>
    <property type="evidence" value="ECO:0007669"/>
    <property type="project" value="UniProtKB-ARBA"/>
</dbReference>
<dbReference type="EMBL" id="ML179051">
    <property type="protein sequence ID" value="THV05090.1"/>
    <property type="molecule type" value="Genomic_DNA"/>
</dbReference>
<dbReference type="OrthoDB" id="775571at2759"/>
<dbReference type="GO" id="GO:0005874">
    <property type="term" value="C:microtubule"/>
    <property type="evidence" value="ECO:0007669"/>
    <property type="project" value="UniProtKB-KW"/>
</dbReference>
<dbReference type="GO" id="GO:0043015">
    <property type="term" value="F:gamma-tubulin binding"/>
    <property type="evidence" value="ECO:0007669"/>
    <property type="project" value="InterPro"/>
</dbReference>
<evidence type="ECO:0000256" key="2">
    <source>
        <dbReference type="ARBA" id="ARBA00022490"/>
    </source>
</evidence>
<evidence type="ECO:0000256" key="3">
    <source>
        <dbReference type="ARBA" id="ARBA00022701"/>
    </source>
</evidence>
<gene>
    <name evidence="7" type="ORF">K435DRAFT_850294</name>
</gene>
<dbReference type="Proteomes" id="UP000297245">
    <property type="component" value="Unassembled WGS sequence"/>
</dbReference>
<dbReference type="GO" id="GO:0000922">
    <property type="term" value="C:spindle pole"/>
    <property type="evidence" value="ECO:0007669"/>
    <property type="project" value="InterPro"/>
</dbReference>
<organism evidence="7 8">
    <name type="scientific">Dendrothele bispora (strain CBS 962.96)</name>
    <dbReference type="NCBI Taxonomy" id="1314807"/>
    <lineage>
        <taxon>Eukaryota</taxon>
        <taxon>Fungi</taxon>
        <taxon>Dikarya</taxon>
        <taxon>Basidiomycota</taxon>
        <taxon>Agaricomycotina</taxon>
        <taxon>Agaricomycetes</taxon>
        <taxon>Agaricomycetidae</taxon>
        <taxon>Agaricales</taxon>
        <taxon>Agaricales incertae sedis</taxon>
        <taxon>Dendrothele</taxon>
    </lineage>
</organism>
<keyword evidence="2 5" id="KW-0963">Cytoplasm</keyword>
<dbReference type="PANTHER" id="PTHR19302:SF70">
    <property type="entry name" value="GAMMA-TUBULIN COMPLEX COMPONENT 6"/>
    <property type="match status" value="1"/>
</dbReference>
<protein>
    <recommendedName>
        <fullName evidence="5">Spindle pole body component</fullName>
    </recommendedName>
</protein>
<feature type="domain" description="Gamma tubulin complex component C-terminal" evidence="6">
    <location>
        <begin position="550"/>
        <end position="927"/>
    </location>
</feature>
<sequence length="931" mass="105690">MFPLVTDLDDNRPKNLQELSPLQANFFVPVLSDKPQDPILDTLKREKIETHPIRLNHLPPELTLLLEPPSPPSKLNESVWIEAIQKHNTLGRSRILSWDGLRTSAPQPSSTGGFLSEQDSTIFAAARHYVQPRIQKPDEFVQYITLDHLLRSMKLVTLGTSSILHTWDSSLERFVDSASSKERRRVLLVDGKDETISNSIMSRFLSIGTCLRRLEKLVIDIRSTKAHNTTMHAFAHALSTCLDYLRHFLAACPPSDTQTSTKGYTLSTILMEYAQFESVLLALSILCKREESVLPANYTAMPSSPKDLLSHIYNELNTHMEKQSLSTVIAMLAFILTTSSRDYFERISLSVGFGYRHFSGLNDQEHKNHQELSDEEFPTFFPPELAQALPIARRSLVLLRAAQPEHSLLNSGSSKNNRIEWFWTRDEIYAALDDRHVYNIDLEDVHAPVPEISISEDSRYKPELSQFRIFDLEPGTRIGQSCFDAIYTGQAEAVLQRFISGFPEDLPSITPTLHHLASLVFQPLLRHATTLSSSLLSLFLSLPAPLDVHSHIKLMGSFVLLMSPEFKRRLSAALFSDSDSFVFESDHSSGQSFPLREFRRRPVHNSNLTDKSWPVGLAPALLDKETWPPVDTDLSFFLRTVIVDSFVEMGAGEDKEGKDLDEDIPEDQDQDGWHNPMSIQALDYLYMDYKPPHPLEVIITPEILFKYQRMFTFLLRILRVEHALRAVFRMTTVSEKPIFPTLVSSRKLFLHFRFAAQSFISTLSGYVFDTAIGGNFDPFLASLRPMSTETENHFKFSDVFSLANAHSKLLNDILTACLARTSQKAAGVLLRDTMELVLDFTVLTGELYRDRMEEYQAAPLLENMYRQFRKKMASLVKILRGAVDKNVSLKASVEVPRAVGIHDEHRPVGGSEALPHLLMRLDFGDWWSQTV</sequence>
<dbReference type="InterPro" id="IPR042241">
    <property type="entry name" value="GCP_C_sf"/>
</dbReference>
<name>A0A4S8MPY2_DENBC</name>
<dbReference type="Pfam" id="PF04130">
    <property type="entry name" value="GCP_C_terminal"/>
    <property type="match status" value="1"/>
</dbReference>
<comment type="subcellular location">
    <subcellularLocation>
        <location evidence="5">Cytoplasm</location>
        <location evidence="5">Cytoskeleton</location>
        <location evidence="5">Microtubule organizing center</location>
    </subcellularLocation>
</comment>
<keyword evidence="8" id="KW-1185">Reference proteome</keyword>
<reference evidence="7 8" key="1">
    <citation type="journal article" date="2019" name="Nat. Ecol. Evol.">
        <title>Megaphylogeny resolves global patterns of mushroom evolution.</title>
        <authorList>
            <person name="Varga T."/>
            <person name="Krizsan K."/>
            <person name="Foldi C."/>
            <person name="Dima B."/>
            <person name="Sanchez-Garcia M."/>
            <person name="Sanchez-Ramirez S."/>
            <person name="Szollosi G.J."/>
            <person name="Szarkandi J.G."/>
            <person name="Papp V."/>
            <person name="Albert L."/>
            <person name="Andreopoulos W."/>
            <person name="Angelini C."/>
            <person name="Antonin V."/>
            <person name="Barry K.W."/>
            <person name="Bougher N.L."/>
            <person name="Buchanan P."/>
            <person name="Buyck B."/>
            <person name="Bense V."/>
            <person name="Catcheside P."/>
            <person name="Chovatia M."/>
            <person name="Cooper J."/>
            <person name="Damon W."/>
            <person name="Desjardin D."/>
            <person name="Finy P."/>
            <person name="Geml J."/>
            <person name="Haridas S."/>
            <person name="Hughes K."/>
            <person name="Justo A."/>
            <person name="Karasinski D."/>
            <person name="Kautmanova I."/>
            <person name="Kiss B."/>
            <person name="Kocsube S."/>
            <person name="Kotiranta H."/>
            <person name="LaButti K.M."/>
            <person name="Lechner B.E."/>
            <person name="Liimatainen K."/>
            <person name="Lipzen A."/>
            <person name="Lukacs Z."/>
            <person name="Mihaltcheva S."/>
            <person name="Morgado L.N."/>
            <person name="Niskanen T."/>
            <person name="Noordeloos M.E."/>
            <person name="Ohm R.A."/>
            <person name="Ortiz-Santana B."/>
            <person name="Ovrebo C."/>
            <person name="Racz N."/>
            <person name="Riley R."/>
            <person name="Savchenko A."/>
            <person name="Shiryaev A."/>
            <person name="Soop K."/>
            <person name="Spirin V."/>
            <person name="Szebenyi C."/>
            <person name="Tomsovsky M."/>
            <person name="Tulloss R.E."/>
            <person name="Uehling J."/>
            <person name="Grigoriev I.V."/>
            <person name="Vagvolgyi C."/>
            <person name="Papp T."/>
            <person name="Martin F.M."/>
            <person name="Miettinen O."/>
            <person name="Hibbett D.S."/>
            <person name="Nagy L.G."/>
        </authorList>
    </citation>
    <scope>NUCLEOTIDE SEQUENCE [LARGE SCALE GENOMIC DNA]</scope>
    <source>
        <strain evidence="7 8">CBS 962.96</strain>
    </source>
</reference>
<dbReference type="PANTHER" id="PTHR19302">
    <property type="entry name" value="GAMMA TUBULIN COMPLEX PROTEIN"/>
    <property type="match status" value="1"/>
</dbReference>
<dbReference type="GO" id="GO:0031122">
    <property type="term" value="P:cytoplasmic microtubule organization"/>
    <property type="evidence" value="ECO:0007669"/>
    <property type="project" value="TreeGrafter"/>
</dbReference>
<evidence type="ECO:0000256" key="1">
    <source>
        <dbReference type="ARBA" id="ARBA00010337"/>
    </source>
</evidence>
<evidence type="ECO:0000259" key="6">
    <source>
        <dbReference type="Pfam" id="PF04130"/>
    </source>
</evidence>
<dbReference type="GO" id="GO:0007020">
    <property type="term" value="P:microtubule nucleation"/>
    <property type="evidence" value="ECO:0007669"/>
    <property type="project" value="InterPro"/>
</dbReference>
<keyword evidence="3 5" id="KW-0493">Microtubule</keyword>
<dbReference type="AlphaFoldDB" id="A0A4S8MPY2"/>
<accession>A0A4S8MPY2</accession>
<keyword evidence="4 5" id="KW-0206">Cytoskeleton</keyword>
<dbReference type="GO" id="GO:0000930">
    <property type="term" value="C:gamma-tubulin complex"/>
    <property type="evidence" value="ECO:0007669"/>
    <property type="project" value="TreeGrafter"/>
</dbReference>
<dbReference type="InterPro" id="IPR040457">
    <property type="entry name" value="GCP_C"/>
</dbReference>
<dbReference type="InterPro" id="IPR007259">
    <property type="entry name" value="GCP"/>
</dbReference>
<evidence type="ECO:0000256" key="4">
    <source>
        <dbReference type="ARBA" id="ARBA00023212"/>
    </source>
</evidence>
<dbReference type="Gene3D" id="1.20.120.1900">
    <property type="entry name" value="Gamma-tubulin complex, C-terminal domain"/>
    <property type="match status" value="1"/>
</dbReference>
<dbReference type="GO" id="GO:0051225">
    <property type="term" value="P:spindle assembly"/>
    <property type="evidence" value="ECO:0007669"/>
    <property type="project" value="TreeGrafter"/>
</dbReference>